<gene>
    <name evidence="2" type="ORF">AC579_1965</name>
</gene>
<sequence>MPITNGYHNPVANDDDPRNTPDGTTSIAPSSAHSSSRQAYISKITIPLNDTPAWTPTQKLRKAIIGAGYSGMVMAQEL</sequence>
<organism evidence="2 3">
    <name type="scientific">Pseudocercospora musae</name>
    <dbReference type="NCBI Taxonomy" id="113226"/>
    <lineage>
        <taxon>Eukaryota</taxon>
        <taxon>Fungi</taxon>
        <taxon>Dikarya</taxon>
        <taxon>Ascomycota</taxon>
        <taxon>Pezizomycotina</taxon>
        <taxon>Dothideomycetes</taxon>
        <taxon>Dothideomycetidae</taxon>
        <taxon>Mycosphaerellales</taxon>
        <taxon>Mycosphaerellaceae</taxon>
        <taxon>Pseudocercospora</taxon>
    </lineage>
</organism>
<dbReference type="EMBL" id="LFZO01000236">
    <property type="protein sequence ID" value="KXT10861.1"/>
    <property type="molecule type" value="Genomic_DNA"/>
</dbReference>
<feature type="compositionally biased region" description="Low complexity" evidence="1">
    <location>
        <begin position="26"/>
        <end position="38"/>
    </location>
</feature>
<protein>
    <submittedName>
        <fullName evidence="2">Uncharacterized protein</fullName>
    </submittedName>
</protein>
<evidence type="ECO:0000313" key="2">
    <source>
        <dbReference type="EMBL" id="KXT10861.1"/>
    </source>
</evidence>
<dbReference type="Proteomes" id="UP000073492">
    <property type="component" value="Unassembled WGS sequence"/>
</dbReference>
<evidence type="ECO:0000256" key="1">
    <source>
        <dbReference type="SAM" id="MobiDB-lite"/>
    </source>
</evidence>
<comment type="caution">
    <text evidence="2">The sequence shown here is derived from an EMBL/GenBank/DDBJ whole genome shotgun (WGS) entry which is preliminary data.</text>
</comment>
<evidence type="ECO:0000313" key="3">
    <source>
        <dbReference type="Proteomes" id="UP000073492"/>
    </source>
</evidence>
<feature type="region of interest" description="Disordered" evidence="1">
    <location>
        <begin position="1"/>
        <end position="38"/>
    </location>
</feature>
<dbReference type="AlphaFoldDB" id="A0A139I7Y5"/>
<name>A0A139I7Y5_9PEZI</name>
<proteinExistence type="predicted"/>
<reference evidence="2 3" key="1">
    <citation type="submission" date="2015-07" db="EMBL/GenBank/DDBJ databases">
        <title>Comparative genomics of the Sigatoka disease complex on banana suggests a link between parallel evolutionary changes in Pseudocercospora fijiensis and Pseudocercospora eumusae and increased virulence on the banana host.</title>
        <authorList>
            <person name="Chang T.-C."/>
            <person name="Salvucci A."/>
            <person name="Crous P.W."/>
            <person name="Stergiopoulos I."/>
        </authorList>
    </citation>
    <scope>NUCLEOTIDE SEQUENCE [LARGE SCALE GENOMIC DNA]</scope>
    <source>
        <strain evidence="2 3">CBS 116634</strain>
    </source>
</reference>
<accession>A0A139I7Y5</accession>
<keyword evidence="3" id="KW-1185">Reference proteome</keyword>